<dbReference type="AlphaFoldDB" id="A0A9W5TAP0"/>
<evidence type="ECO:0000313" key="3">
    <source>
        <dbReference type="Proteomes" id="UP001057455"/>
    </source>
</evidence>
<evidence type="ECO:0000256" key="1">
    <source>
        <dbReference type="SAM" id="MobiDB-lite"/>
    </source>
</evidence>
<comment type="caution">
    <text evidence="2">The sequence shown here is derived from an EMBL/GenBank/DDBJ whole genome shotgun (WGS) entry which is preliminary data.</text>
</comment>
<feature type="region of interest" description="Disordered" evidence="1">
    <location>
        <begin position="271"/>
        <end position="295"/>
    </location>
</feature>
<protein>
    <submittedName>
        <fullName evidence="2">Mediator complex subunit MED4, putative</fullName>
    </submittedName>
</protein>
<dbReference type="EMBL" id="BLIY01000016">
    <property type="protein sequence ID" value="GFE54490.1"/>
    <property type="molecule type" value="Genomic_DNA"/>
</dbReference>
<keyword evidence="3" id="KW-1185">Reference proteome</keyword>
<dbReference type="OrthoDB" id="345964at2759"/>
<name>A0A9W5TAP0_BABOV</name>
<accession>A0A9W5TAP0</accession>
<evidence type="ECO:0000313" key="2">
    <source>
        <dbReference type="EMBL" id="GFE54490.1"/>
    </source>
</evidence>
<dbReference type="Proteomes" id="UP001057455">
    <property type="component" value="Unassembled WGS sequence"/>
</dbReference>
<sequence>MTDDLARFAKQIADIVKDDWEHIPDPNSNEWKTAFDNAVDAYLAGETTECNYVQNKEESRSNRQSAELLAFSGEDREKLAQRAYAMLEGLWLAGRRKVEAIDQYERSTPLHLSEVVSYAQRLSSTTYSPPENMNVHDPTRHFETFPNYHFLGMPSVSQMHASRLFDLNRLEELSSAPRVIFEPISEDMHRMRLECSTPNAVIHYQTSRVNTSQTDPHTGQPTVYTTAPEEYDPSKNLNFKTVCNPFVVMTWSTCEGLRQSEVVRVEYRPPSVGNEADGTPAKKSFGLLLERERKS</sequence>
<proteinExistence type="predicted"/>
<organism evidence="2 3">
    <name type="scientific">Babesia ovis</name>
    <dbReference type="NCBI Taxonomy" id="5869"/>
    <lineage>
        <taxon>Eukaryota</taxon>
        <taxon>Sar</taxon>
        <taxon>Alveolata</taxon>
        <taxon>Apicomplexa</taxon>
        <taxon>Aconoidasida</taxon>
        <taxon>Piroplasmida</taxon>
        <taxon>Babesiidae</taxon>
        <taxon>Babesia</taxon>
    </lineage>
</organism>
<gene>
    <name evidence="2" type="ORF">BaOVIS_018940</name>
</gene>
<reference evidence="2" key="1">
    <citation type="submission" date="2019-12" db="EMBL/GenBank/DDBJ databases">
        <title>Genome sequence of Babesia ovis.</title>
        <authorList>
            <person name="Yamagishi J."/>
            <person name="Sevinc F."/>
            <person name="Xuan X."/>
        </authorList>
    </citation>
    <scope>NUCLEOTIDE SEQUENCE</scope>
    <source>
        <strain evidence="2">Selcuk</strain>
    </source>
</reference>